<sequence>MLPGASRSLYTAFIPGEGRIRRARNADRTTRALVTTPMTPPWPDEARYLQMGDVVVDLWQRRLRVEGVEEEIPQRVFDLLVLFMAEPGVLHSRTALFERLWPKTIVEDANLTQNIWLLRRALGEPRKHWVRTVSKGGYCFEPPTPVQVIEATELAPAIPAVGPGAPGDAARPHRRARLAGALLLVAVLLAGAAWWWRAPDEGQALPPPAPERVAVALIEVNDAGGDTRWPAVLLHQWLEWKLDGLPEVSLLTEADLATGTDATPPVVVFLSAGPVADDPGRLRLQARFEEDGRIQRLEAEGEASGVPGMAQALSEQLMGRLVPARRASWPPLQLDAGSAKEYAAGIAAYRKRDWMRAAPILRDVTRRSPRFGLAHLQLARALSHLSDQRGARMHIRLARELLQPAPVEVLVALDAQVLATQPERAADAAVSLARLARQYPSKPEFILQQSAMEFAARPQRALATLQSHDWTAEPLEIRLRHHLQLASVHRALGDLERARTEAATAAAQASAAGANWEMEHALALVEGGRTAVAQSRNDAAVAAFRQAADLFSKAGNQTGTLYARFMASNASGARASEMDVLLAKARAGGNRRLEMEILLREAARHHTLGEMDAYRRRMREVVASAEAAGDRLRRDQFELLLLAEDILAVDLANARQRLGRLQDANLEGRPGLYVVQMDVDMRVLDGDLGGAMNALERATRAVAPTPGVPGAEALLAQLACTRAAIELELGRLPEARQSWTTCASSSEIGAQTWALIGRSETEWLAGDTDQARALRDRAAAAVEAGPGGPDGWSRQLSLAGLYLRSGEGETAAKIAQGVLERVRGTGYRLREAHATLVLAEAAALRGDWPGARQHADEVRALLPQTGWPLRWRADLLDAMAAAAFGERDAAASIAARLHADASAKGDVLALLALHARLPGLEPSDCTRAHREALVARSGLRGASHDPFTAAARP</sequence>
<feature type="transmembrane region" description="Helical" evidence="3">
    <location>
        <begin position="178"/>
        <end position="196"/>
    </location>
</feature>
<dbReference type="InterPro" id="IPR001867">
    <property type="entry name" value="OmpR/PhoB-type_DNA-bd"/>
</dbReference>
<keyword evidence="3" id="KW-0812">Transmembrane</keyword>
<dbReference type="InterPro" id="IPR016032">
    <property type="entry name" value="Sig_transdc_resp-reg_C-effctor"/>
</dbReference>
<dbReference type="OrthoDB" id="1971692at2"/>
<keyword evidence="1 2" id="KW-0238">DNA-binding</keyword>
<dbReference type="Gene3D" id="1.25.40.10">
    <property type="entry name" value="Tetratricopeptide repeat domain"/>
    <property type="match status" value="2"/>
</dbReference>
<gene>
    <name evidence="5" type="ORF">FKV25_04720</name>
</gene>
<accession>A0A508AK39</accession>
<dbReference type="Proteomes" id="UP000318212">
    <property type="component" value="Unassembled WGS sequence"/>
</dbReference>
<dbReference type="GO" id="GO:0006355">
    <property type="term" value="P:regulation of DNA-templated transcription"/>
    <property type="evidence" value="ECO:0007669"/>
    <property type="project" value="InterPro"/>
</dbReference>
<dbReference type="Gene3D" id="1.10.10.10">
    <property type="entry name" value="Winged helix-like DNA-binding domain superfamily/Winged helix DNA-binding domain"/>
    <property type="match status" value="1"/>
</dbReference>
<dbReference type="InterPro" id="IPR011990">
    <property type="entry name" value="TPR-like_helical_dom_sf"/>
</dbReference>
<feature type="domain" description="OmpR/PhoB-type" evidence="4">
    <location>
        <begin position="46"/>
        <end position="142"/>
    </location>
</feature>
<proteinExistence type="predicted"/>
<protein>
    <recommendedName>
        <fullName evidence="4">OmpR/PhoB-type domain-containing protein</fullName>
    </recommendedName>
</protein>
<name>A0A508AK39_9GAMM</name>
<evidence type="ECO:0000313" key="6">
    <source>
        <dbReference type="Proteomes" id="UP000318212"/>
    </source>
</evidence>
<dbReference type="GO" id="GO:0003677">
    <property type="term" value="F:DNA binding"/>
    <property type="evidence" value="ECO:0007669"/>
    <property type="project" value="UniProtKB-UniRule"/>
</dbReference>
<evidence type="ECO:0000259" key="4">
    <source>
        <dbReference type="PROSITE" id="PS51755"/>
    </source>
</evidence>
<keyword evidence="3" id="KW-0472">Membrane</keyword>
<dbReference type="InterPro" id="IPR036388">
    <property type="entry name" value="WH-like_DNA-bd_sf"/>
</dbReference>
<dbReference type="Pfam" id="PF00486">
    <property type="entry name" value="Trans_reg_C"/>
    <property type="match status" value="1"/>
</dbReference>
<evidence type="ECO:0000256" key="3">
    <source>
        <dbReference type="SAM" id="Phobius"/>
    </source>
</evidence>
<organism evidence="5 6">
    <name type="scientific">Marilutibacter aestuarii</name>
    <dbReference type="NCBI Taxonomy" id="1706195"/>
    <lineage>
        <taxon>Bacteria</taxon>
        <taxon>Pseudomonadati</taxon>
        <taxon>Pseudomonadota</taxon>
        <taxon>Gammaproteobacteria</taxon>
        <taxon>Lysobacterales</taxon>
        <taxon>Lysobacteraceae</taxon>
        <taxon>Marilutibacter</taxon>
    </lineage>
</organism>
<dbReference type="GO" id="GO:0000160">
    <property type="term" value="P:phosphorelay signal transduction system"/>
    <property type="evidence" value="ECO:0007669"/>
    <property type="project" value="InterPro"/>
</dbReference>
<dbReference type="SMART" id="SM00862">
    <property type="entry name" value="Trans_reg_C"/>
    <property type="match status" value="1"/>
</dbReference>
<dbReference type="SUPFAM" id="SSF48452">
    <property type="entry name" value="TPR-like"/>
    <property type="match status" value="2"/>
</dbReference>
<evidence type="ECO:0000256" key="1">
    <source>
        <dbReference type="ARBA" id="ARBA00023125"/>
    </source>
</evidence>
<dbReference type="PROSITE" id="PS51755">
    <property type="entry name" value="OMPR_PHOB"/>
    <property type="match status" value="1"/>
</dbReference>
<keyword evidence="6" id="KW-1185">Reference proteome</keyword>
<evidence type="ECO:0000313" key="5">
    <source>
        <dbReference type="EMBL" id="TQD48854.1"/>
    </source>
</evidence>
<reference evidence="5 6" key="1">
    <citation type="submission" date="2019-06" db="EMBL/GenBank/DDBJ databases">
        <title>Lysobacter alkalisoli sp. nov. isolated from saline soil.</title>
        <authorList>
            <person name="Sun J.-Q."/>
            <person name="Xu L."/>
        </authorList>
    </citation>
    <scope>NUCLEOTIDE SEQUENCE [LARGE SCALE GENOMIC DNA]</scope>
    <source>
        <strain evidence="5 6">JCM 31130</strain>
    </source>
</reference>
<evidence type="ECO:0000256" key="2">
    <source>
        <dbReference type="PROSITE-ProRule" id="PRU01091"/>
    </source>
</evidence>
<comment type="caution">
    <text evidence="5">The sequence shown here is derived from an EMBL/GenBank/DDBJ whole genome shotgun (WGS) entry which is preliminary data.</text>
</comment>
<dbReference type="EMBL" id="VICE01000046">
    <property type="protein sequence ID" value="TQD48854.1"/>
    <property type="molecule type" value="Genomic_DNA"/>
</dbReference>
<keyword evidence="3" id="KW-1133">Transmembrane helix</keyword>
<dbReference type="AlphaFoldDB" id="A0A508AK39"/>
<dbReference type="CDD" id="cd00383">
    <property type="entry name" value="trans_reg_C"/>
    <property type="match status" value="1"/>
</dbReference>
<dbReference type="SUPFAM" id="SSF46894">
    <property type="entry name" value="C-terminal effector domain of the bipartite response regulators"/>
    <property type="match status" value="1"/>
</dbReference>
<feature type="DNA-binding region" description="OmpR/PhoB-type" evidence="2">
    <location>
        <begin position="46"/>
        <end position="142"/>
    </location>
</feature>